<evidence type="ECO:0000256" key="8">
    <source>
        <dbReference type="ARBA" id="ARBA00048988"/>
    </source>
</evidence>
<dbReference type="SUPFAM" id="SSF52540">
    <property type="entry name" value="P-loop containing nucleoside triphosphate hydrolases"/>
    <property type="match status" value="1"/>
</dbReference>
<dbReference type="Pfam" id="PF13361">
    <property type="entry name" value="UvrD_C"/>
    <property type="match status" value="1"/>
</dbReference>
<evidence type="ECO:0000256" key="1">
    <source>
        <dbReference type="ARBA" id="ARBA00022741"/>
    </source>
</evidence>
<accession>A0ABT6ZZM3</accession>
<evidence type="ECO:0000256" key="5">
    <source>
        <dbReference type="ARBA" id="ARBA00023235"/>
    </source>
</evidence>
<dbReference type="InterPro" id="IPR014017">
    <property type="entry name" value="DNA_helicase_UvrD-like_C"/>
</dbReference>
<keyword evidence="2 9" id="KW-0378">Hydrolase</keyword>
<sequence length="637" mass="70868">MNDLRPAAPPLTEEQRAVVEQPWDARLLVSAGAGSGKTHTVVRRLDHLVGGDDPEESLEAGEILVLSFSRAAVRDLTERIARHGERANRVRARTFDAWALDLLLRTYPDTDWHAESFDARIEAAVKAVEAGALDATEEGPPTHVVIDEAQDLVGERRNLVETVLDKYQDELGFTVVGDAAQGIYGFQVEPDLREQENGWFFDWLRSSYPDDLNELSLTANFRARTTEARVALSLTTRVQRLGTDDAEAERLFQALSDRLADLPGFTSLDDEVLLMAVRDNPTPTAILSRDNRQALMVSERLRDHGVPHILKRKLEDRSAPGWIADLLARTDASTLAKKRFDTLFSELDPPAGIDSEEAWPVLLRYARAGSGRAEQIDVVRVRELIATRRFPEELAPLDTAPLTVSTVHRAKGLEYDRVILLDPPAWSELPKRVKDEVDPVAEVRGLYVAMTRARDDLLHVPGPEIRQLRTQRPSGRSYLGGFKYWERYGLQLRGRDVRRDVPPGHGADADPAKVQEYLREAVRPGDPVTLVAPLALTEGDRQSPRYLIVHGDEERVVGEVSETFRCELYAVLKVSATWEIRDWPERIEGGHVDCVEAVAGAASVAADVGVTGNGVWSAVRLAGLARFARAENDEEQT</sequence>
<dbReference type="Pfam" id="PF00580">
    <property type="entry name" value="UvrD-helicase"/>
    <property type="match status" value="2"/>
</dbReference>
<dbReference type="InterPro" id="IPR027417">
    <property type="entry name" value="P-loop_NTPase"/>
</dbReference>
<organism evidence="11 12">
    <name type="scientific">Streptomyces iconiensis</name>
    <dbReference type="NCBI Taxonomy" id="1384038"/>
    <lineage>
        <taxon>Bacteria</taxon>
        <taxon>Bacillati</taxon>
        <taxon>Actinomycetota</taxon>
        <taxon>Actinomycetes</taxon>
        <taxon>Kitasatosporales</taxon>
        <taxon>Streptomycetaceae</taxon>
        <taxon>Streptomyces</taxon>
    </lineage>
</organism>
<dbReference type="RefSeq" id="WP_274042027.1">
    <property type="nucleotide sequence ID" value="NZ_JANCPR020000021.1"/>
</dbReference>
<comment type="catalytic activity">
    <reaction evidence="6">
        <text>Couples ATP hydrolysis with the unwinding of duplex DNA by translocating in the 3'-5' direction.</text>
        <dbReference type="EC" id="5.6.2.4"/>
    </reaction>
</comment>
<dbReference type="Gene3D" id="3.40.50.300">
    <property type="entry name" value="P-loop containing nucleotide triphosphate hydrolases"/>
    <property type="match status" value="2"/>
</dbReference>
<comment type="caution">
    <text evidence="11">The sequence shown here is derived from an EMBL/GenBank/DDBJ whole genome shotgun (WGS) entry which is preliminary data.</text>
</comment>
<comment type="catalytic activity">
    <reaction evidence="8">
        <text>ATP + H2O = ADP + phosphate + H(+)</text>
        <dbReference type="Rhea" id="RHEA:13065"/>
        <dbReference type="ChEBI" id="CHEBI:15377"/>
        <dbReference type="ChEBI" id="CHEBI:15378"/>
        <dbReference type="ChEBI" id="CHEBI:30616"/>
        <dbReference type="ChEBI" id="CHEBI:43474"/>
        <dbReference type="ChEBI" id="CHEBI:456216"/>
        <dbReference type="EC" id="5.6.2.4"/>
    </reaction>
</comment>
<keyword evidence="4 9" id="KW-0067">ATP-binding</keyword>
<evidence type="ECO:0000256" key="9">
    <source>
        <dbReference type="PROSITE-ProRule" id="PRU00560"/>
    </source>
</evidence>
<evidence type="ECO:0000256" key="4">
    <source>
        <dbReference type="ARBA" id="ARBA00022840"/>
    </source>
</evidence>
<reference evidence="11 12" key="1">
    <citation type="submission" date="2023-05" db="EMBL/GenBank/DDBJ databases">
        <title>Streptantibioticus silvisoli sp. nov., acidotolerant actinomycetes 1 from pine litter.</title>
        <authorList>
            <person name="Swiecimska M."/>
            <person name="Golinska P."/>
            <person name="Sangal V."/>
            <person name="Wachnowicz B."/>
            <person name="Goodfellow M."/>
        </authorList>
    </citation>
    <scope>NUCLEOTIDE SEQUENCE [LARGE SCALE GENOMIC DNA]</scope>
    <source>
        <strain evidence="11 12">DSM 42109</strain>
    </source>
</reference>
<dbReference type="PANTHER" id="PTHR11070:SF2">
    <property type="entry name" value="ATP-DEPENDENT DNA HELICASE SRS2"/>
    <property type="match status" value="1"/>
</dbReference>
<proteinExistence type="predicted"/>
<evidence type="ECO:0000256" key="6">
    <source>
        <dbReference type="ARBA" id="ARBA00034617"/>
    </source>
</evidence>
<keyword evidence="5" id="KW-0413">Isomerase</keyword>
<keyword evidence="12" id="KW-1185">Reference proteome</keyword>
<dbReference type="Proteomes" id="UP001214441">
    <property type="component" value="Unassembled WGS sequence"/>
</dbReference>
<protein>
    <recommendedName>
        <fullName evidence="7">DNA 3'-5' helicase</fullName>
        <ecNumber evidence="7">5.6.2.4</ecNumber>
    </recommendedName>
</protein>
<evidence type="ECO:0000313" key="12">
    <source>
        <dbReference type="Proteomes" id="UP001214441"/>
    </source>
</evidence>
<evidence type="ECO:0000256" key="7">
    <source>
        <dbReference type="ARBA" id="ARBA00034808"/>
    </source>
</evidence>
<evidence type="ECO:0000256" key="3">
    <source>
        <dbReference type="ARBA" id="ARBA00022806"/>
    </source>
</evidence>
<keyword evidence="3 9" id="KW-0347">Helicase</keyword>
<dbReference type="EC" id="5.6.2.4" evidence="7"/>
<dbReference type="InterPro" id="IPR014016">
    <property type="entry name" value="UvrD-like_ATP-bd"/>
</dbReference>
<feature type="binding site" evidence="9">
    <location>
        <begin position="31"/>
        <end position="38"/>
    </location>
    <ligand>
        <name>ATP</name>
        <dbReference type="ChEBI" id="CHEBI:30616"/>
    </ligand>
</feature>
<evidence type="ECO:0000259" key="10">
    <source>
        <dbReference type="PROSITE" id="PS51198"/>
    </source>
</evidence>
<dbReference type="EMBL" id="JANCPR020000021">
    <property type="protein sequence ID" value="MDJ1134506.1"/>
    <property type="molecule type" value="Genomic_DNA"/>
</dbReference>
<feature type="domain" description="UvrD-like helicase ATP-binding" evidence="10">
    <location>
        <begin position="10"/>
        <end position="391"/>
    </location>
</feature>
<dbReference type="PROSITE" id="PS51198">
    <property type="entry name" value="UVRD_HELICASE_ATP_BIND"/>
    <property type="match status" value="1"/>
</dbReference>
<evidence type="ECO:0000256" key="2">
    <source>
        <dbReference type="ARBA" id="ARBA00022801"/>
    </source>
</evidence>
<dbReference type="InterPro" id="IPR000212">
    <property type="entry name" value="DNA_helicase_UvrD/REP"/>
</dbReference>
<keyword evidence="1 9" id="KW-0547">Nucleotide-binding</keyword>
<dbReference type="PANTHER" id="PTHR11070">
    <property type="entry name" value="UVRD / RECB / PCRA DNA HELICASE FAMILY MEMBER"/>
    <property type="match status" value="1"/>
</dbReference>
<gene>
    <name evidence="11" type="ORF">NMN56_021555</name>
</gene>
<name>A0ABT6ZZM3_9ACTN</name>
<evidence type="ECO:0000313" key="11">
    <source>
        <dbReference type="EMBL" id="MDJ1134506.1"/>
    </source>
</evidence>